<dbReference type="Proteomes" id="UP000198680">
    <property type="component" value="Unassembled WGS sequence"/>
</dbReference>
<evidence type="ECO:0000256" key="1">
    <source>
        <dbReference type="SAM" id="MobiDB-lite"/>
    </source>
</evidence>
<feature type="compositionally biased region" description="Low complexity" evidence="1">
    <location>
        <begin position="70"/>
        <end position="89"/>
    </location>
</feature>
<organism evidence="2 3">
    <name type="scientific">Geodermatophilus siccatus</name>
    <dbReference type="NCBI Taxonomy" id="1137991"/>
    <lineage>
        <taxon>Bacteria</taxon>
        <taxon>Bacillati</taxon>
        <taxon>Actinomycetota</taxon>
        <taxon>Actinomycetes</taxon>
        <taxon>Geodermatophilales</taxon>
        <taxon>Geodermatophilaceae</taxon>
        <taxon>Geodermatophilus</taxon>
    </lineage>
</organism>
<dbReference type="OrthoDB" id="5198038at2"/>
<accession>A0A1G9V0L9</accession>
<reference evidence="3" key="1">
    <citation type="submission" date="2016-10" db="EMBL/GenBank/DDBJ databases">
        <authorList>
            <person name="Varghese N."/>
            <person name="Submissions S."/>
        </authorList>
    </citation>
    <scope>NUCLEOTIDE SEQUENCE [LARGE SCALE GENOMIC DNA]</scope>
    <source>
        <strain evidence="3">DSM 45419</strain>
    </source>
</reference>
<evidence type="ECO:0000313" key="3">
    <source>
        <dbReference type="Proteomes" id="UP000198680"/>
    </source>
</evidence>
<proteinExistence type="predicted"/>
<protein>
    <submittedName>
        <fullName evidence="2">Uncharacterized protein</fullName>
    </submittedName>
</protein>
<dbReference type="RefSeq" id="WP_091219805.1">
    <property type="nucleotide sequence ID" value="NZ_FNHE01000007.1"/>
</dbReference>
<evidence type="ECO:0000313" key="2">
    <source>
        <dbReference type="EMBL" id="SDM65663.1"/>
    </source>
</evidence>
<keyword evidence="3" id="KW-1185">Reference proteome</keyword>
<feature type="region of interest" description="Disordered" evidence="1">
    <location>
        <begin position="67"/>
        <end position="89"/>
    </location>
</feature>
<dbReference type="AlphaFoldDB" id="A0A1G9V0L9"/>
<gene>
    <name evidence="2" type="ORF">SAMN05660642_03031</name>
</gene>
<dbReference type="EMBL" id="FNHE01000007">
    <property type="protein sequence ID" value="SDM65663.1"/>
    <property type="molecule type" value="Genomic_DNA"/>
</dbReference>
<sequence>MTTPVECVILDIPNGLRLDLLGLVVEIGRVRILADRSGLLGALLASLTCGGASAADNLEAMAQMLRASDGSAATSGPQQAQTPQPAAAS</sequence>
<name>A0A1G9V0L9_9ACTN</name>